<dbReference type="GO" id="GO:0006508">
    <property type="term" value="P:proteolysis"/>
    <property type="evidence" value="ECO:0007669"/>
    <property type="project" value="UniProtKB-KW"/>
</dbReference>
<evidence type="ECO:0000256" key="5">
    <source>
        <dbReference type="SAM" id="Phobius"/>
    </source>
</evidence>
<evidence type="ECO:0000313" key="7">
    <source>
        <dbReference type="EMBL" id="PWJ16264.1"/>
    </source>
</evidence>
<reference evidence="7 9" key="2">
    <citation type="submission" date="2018-03" db="EMBL/GenBank/DDBJ databases">
        <title>Genomic Encyclopedia of Archaeal and Bacterial Type Strains, Phase II (KMG-II): from individual species to whole genera.</title>
        <authorList>
            <person name="Goeker M."/>
        </authorList>
    </citation>
    <scope>NUCLEOTIDE SEQUENCE [LARGE SCALE GENOMIC DNA]</scope>
    <source>
        <strain evidence="7 9">DSM 25227</strain>
    </source>
</reference>
<evidence type="ECO:0000313" key="8">
    <source>
        <dbReference type="EMBL" id="SSA49347.1"/>
    </source>
</evidence>
<keyword evidence="8" id="KW-0645">Protease</keyword>
<dbReference type="EMBL" id="QGDJ01000009">
    <property type="protein sequence ID" value="PWJ16264.1"/>
    <property type="molecule type" value="Genomic_DNA"/>
</dbReference>
<dbReference type="EMBL" id="UETC01000009">
    <property type="protein sequence ID" value="SSA49347.1"/>
    <property type="molecule type" value="Genomic_DNA"/>
</dbReference>
<evidence type="ECO:0000256" key="3">
    <source>
        <dbReference type="ARBA" id="ARBA00022989"/>
    </source>
</evidence>
<gene>
    <name evidence="7" type="ORF">BCF38_109149</name>
    <name evidence="8" type="ORF">SAMN05421539_109149</name>
</gene>
<keyword evidence="3 5" id="KW-1133">Transmembrane helix</keyword>
<evidence type="ECO:0000259" key="6">
    <source>
        <dbReference type="Pfam" id="PF01694"/>
    </source>
</evidence>
<dbReference type="Proteomes" id="UP000245839">
    <property type="component" value="Unassembled WGS sequence"/>
</dbReference>
<evidence type="ECO:0000256" key="2">
    <source>
        <dbReference type="ARBA" id="ARBA00022692"/>
    </source>
</evidence>
<protein>
    <submittedName>
        <fullName evidence="7">Membrane associated rhomboid family serine protease</fullName>
    </submittedName>
    <submittedName>
        <fullName evidence="8">Membrane associated serine protease, rhomboid family</fullName>
    </submittedName>
</protein>
<accession>A0A2Y9B319</accession>
<dbReference type="GO" id="GO:0016020">
    <property type="term" value="C:membrane"/>
    <property type="evidence" value="ECO:0007669"/>
    <property type="project" value="UniProtKB-SubCell"/>
</dbReference>
<dbReference type="RefSeq" id="WP_109565468.1">
    <property type="nucleotide sequence ID" value="NZ_QGDJ01000009.1"/>
</dbReference>
<dbReference type="OrthoDB" id="7836448at2"/>
<name>A0A2Y9B319_9RHOB</name>
<dbReference type="Proteomes" id="UP000251571">
    <property type="component" value="Unassembled WGS sequence"/>
</dbReference>
<keyword evidence="8" id="KW-0378">Hydrolase</keyword>
<feature type="transmembrane region" description="Helical" evidence="5">
    <location>
        <begin position="80"/>
        <end position="103"/>
    </location>
</feature>
<dbReference type="SUPFAM" id="SSF144091">
    <property type="entry name" value="Rhomboid-like"/>
    <property type="match status" value="1"/>
</dbReference>
<reference evidence="8 10" key="1">
    <citation type="submission" date="2016-10" db="EMBL/GenBank/DDBJ databases">
        <authorList>
            <person name="Cai Z."/>
        </authorList>
    </citation>
    <scope>NUCLEOTIDE SEQUENCE [LARGE SCALE GENOMIC DNA]</scope>
    <source>
        <strain evidence="8 10">DSM 25227</strain>
    </source>
</reference>
<comment type="subcellular location">
    <subcellularLocation>
        <location evidence="1">Membrane</location>
        <topology evidence="1">Multi-pass membrane protein</topology>
    </subcellularLocation>
</comment>
<evidence type="ECO:0000313" key="10">
    <source>
        <dbReference type="Proteomes" id="UP000251571"/>
    </source>
</evidence>
<dbReference type="GO" id="GO:0004252">
    <property type="term" value="F:serine-type endopeptidase activity"/>
    <property type="evidence" value="ECO:0007669"/>
    <property type="project" value="InterPro"/>
</dbReference>
<evidence type="ECO:0000256" key="4">
    <source>
        <dbReference type="ARBA" id="ARBA00023136"/>
    </source>
</evidence>
<feature type="transmembrane region" description="Helical" evidence="5">
    <location>
        <begin position="202"/>
        <end position="220"/>
    </location>
</feature>
<feature type="transmembrane region" description="Helical" evidence="5">
    <location>
        <begin position="170"/>
        <end position="190"/>
    </location>
</feature>
<feature type="transmembrane region" description="Helical" evidence="5">
    <location>
        <begin position="115"/>
        <end position="134"/>
    </location>
</feature>
<dbReference type="AlphaFoldDB" id="A0A2Y9B319"/>
<feature type="domain" description="Peptidase S54 rhomboid" evidence="6">
    <location>
        <begin position="74"/>
        <end position="217"/>
    </location>
</feature>
<feature type="transmembrane region" description="Helical" evidence="5">
    <location>
        <begin position="12"/>
        <end position="31"/>
    </location>
</feature>
<dbReference type="InterPro" id="IPR035952">
    <property type="entry name" value="Rhomboid-like_sf"/>
</dbReference>
<sequence>MQDPRNQSPFNALPPEVVVIAVVIVGLEVMFQAGEAGFIGGAEAVGWRLTAIRDWSVIDPLFAWMWQNGVWVPREWARLFTYPLLHGSFGHAAFVVVFVLALGNAVAPVYRGWRLWAVFWGAALAGALAFLLLFSVERPLFGGYPAAYGLIGAFTLLTRKGLTRAPPDKAFLLVGFLLAIQPIFGLVGGQGLSWVPDWTADLAGFAAGYGIAVLLFPGEWQRIRSRMRQRR</sequence>
<organism evidence="8 10">
    <name type="scientific">Jannaschia seohaensis</name>
    <dbReference type="NCBI Taxonomy" id="475081"/>
    <lineage>
        <taxon>Bacteria</taxon>
        <taxon>Pseudomonadati</taxon>
        <taxon>Pseudomonadota</taxon>
        <taxon>Alphaproteobacteria</taxon>
        <taxon>Rhodobacterales</taxon>
        <taxon>Roseobacteraceae</taxon>
        <taxon>Jannaschia</taxon>
    </lineage>
</organism>
<feature type="transmembrane region" description="Helical" evidence="5">
    <location>
        <begin position="140"/>
        <end position="158"/>
    </location>
</feature>
<keyword evidence="2 5" id="KW-0812">Transmembrane</keyword>
<keyword evidence="4 5" id="KW-0472">Membrane</keyword>
<keyword evidence="9" id="KW-1185">Reference proteome</keyword>
<evidence type="ECO:0000313" key="9">
    <source>
        <dbReference type="Proteomes" id="UP000245839"/>
    </source>
</evidence>
<dbReference type="Pfam" id="PF01694">
    <property type="entry name" value="Rhomboid"/>
    <property type="match status" value="1"/>
</dbReference>
<dbReference type="Gene3D" id="1.20.1540.10">
    <property type="entry name" value="Rhomboid-like"/>
    <property type="match status" value="1"/>
</dbReference>
<proteinExistence type="predicted"/>
<dbReference type="InterPro" id="IPR022764">
    <property type="entry name" value="Peptidase_S54_rhomboid_dom"/>
</dbReference>
<evidence type="ECO:0000256" key="1">
    <source>
        <dbReference type="ARBA" id="ARBA00004141"/>
    </source>
</evidence>